<gene>
    <name evidence="4" type="ORF">FB567DRAFT_198896</name>
</gene>
<evidence type="ECO:0000313" key="4">
    <source>
        <dbReference type="EMBL" id="KAH7073384.1"/>
    </source>
</evidence>
<organism evidence="4 5">
    <name type="scientific">Paraphoma chrysanthemicola</name>
    <dbReference type="NCBI Taxonomy" id="798071"/>
    <lineage>
        <taxon>Eukaryota</taxon>
        <taxon>Fungi</taxon>
        <taxon>Dikarya</taxon>
        <taxon>Ascomycota</taxon>
        <taxon>Pezizomycotina</taxon>
        <taxon>Dothideomycetes</taxon>
        <taxon>Pleosporomycetidae</taxon>
        <taxon>Pleosporales</taxon>
        <taxon>Pleosporineae</taxon>
        <taxon>Phaeosphaeriaceae</taxon>
        <taxon>Paraphoma</taxon>
    </lineage>
</organism>
<name>A0A8K0QXK7_9PLEO</name>
<evidence type="ECO:0000259" key="3">
    <source>
        <dbReference type="Pfam" id="PF09130"/>
    </source>
</evidence>
<feature type="domain" description="Pyrroline-5-carboxylate reductase catalytic N-terminal" evidence="2">
    <location>
        <begin position="86"/>
        <end position="165"/>
    </location>
</feature>
<dbReference type="Pfam" id="PF03807">
    <property type="entry name" value="F420_oxidored"/>
    <property type="match status" value="1"/>
</dbReference>
<sequence>MSCMRLIHGQLKLPLIPRTPFAPRNASYSRMLSTRNYHNVVRQASKQQAINTTPYLDSPNTIAKPLLASRNTRGISNMSTSTPKPTIAVISIGQMGLGIASLLLATGYRVITNVSDRSTATQTRAKNANIECLSSDTDLVQQADYILSIVPPRDAIATAQRIETALRSTQNATSSKVVHYLDLNAISPTTARQIEAIFTPLRPTIVFIDGGIIGAPPSLSRTTSPESNSSLEKWTKPGIPISGPDSISDTELISVLNMRFVNEKIGSASGLKCCFAALSKGFTALVLQSFSTASSLGVYAHLQDYLEENNPGAGEKARKSVVGCTTKAYRWVEEMRQIGETFDVEGGWQGRAQVFREIAGVFEGLADVVEREGAGKLGDAEGVVRGLGEGLRKSG</sequence>
<reference evidence="4" key="1">
    <citation type="journal article" date="2021" name="Nat. Commun.">
        <title>Genetic determinants of endophytism in the Arabidopsis root mycobiome.</title>
        <authorList>
            <person name="Mesny F."/>
            <person name="Miyauchi S."/>
            <person name="Thiergart T."/>
            <person name="Pickel B."/>
            <person name="Atanasova L."/>
            <person name="Karlsson M."/>
            <person name="Huettel B."/>
            <person name="Barry K.W."/>
            <person name="Haridas S."/>
            <person name="Chen C."/>
            <person name="Bauer D."/>
            <person name="Andreopoulos W."/>
            <person name="Pangilinan J."/>
            <person name="LaButti K."/>
            <person name="Riley R."/>
            <person name="Lipzen A."/>
            <person name="Clum A."/>
            <person name="Drula E."/>
            <person name="Henrissat B."/>
            <person name="Kohler A."/>
            <person name="Grigoriev I.V."/>
            <person name="Martin F.M."/>
            <person name="Hacquard S."/>
        </authorList>
    </citation>
    <scope>NUCLEOTIDE SEQUENCE</scope>
    <source>
        <strain evidence="4">MPI-SDFR-AT-0120</strain>
    </source>
</reference>
<protein>
    <recommendedName>
        <fullName evidence="6">6-phosphogluconate dehydrogenase C-terminal domain-like protein</fullName>
    </recommendedName>
</protein>
<dbReference type="InterPro" id="IPR028939">
    <property type="entry name" value="P5C_Rdtase_cat_N"/>
</dbReference>
<dbReference type="GO" id="GO:0003677">
    <property type="term" value="F:DNA binding"/>
    <property type="evidence" value="ECO:0007669"/>
    <property type="project" value="TreeGrafter"/>
</dbReference>
<dbReference type="Gene3D" id="1.10.1040.10">
    <property type="entry name" value="N-(1-d-carboxylethyl)-l-norvaline Dehydrogenase, domain 2"/>
    <property type="match status" value="1"/>
</dbReference>
<accession>A0A8K0QXK7</accession>
<proteinExistence type="inferred from homology"/>
<dbReference type="GO" id="GO:0000785">
    <property type="term" value="C:chromatin"/>
    <property type="evidence" value="ECO:0007669"/>
    <property type="project" value="TreeGrafter"/>
</dbReference>
<dbReference type="InterPro" id="IPR013328">
    <property type="entry name" value="6PGD_dom2"/>
</dbReference>
<dbReference type="AlphaFoldDB" id="A0A8K0QXK7"/>
<dbReference type="EMBL" id="JAGMVJ010000022">
    <property type="protein sequence ID" value="KAH7073384.1"/>
    <property type="molecule type" value="Genomic_DNA"/>
</dbReference>
<dbReference type="SUPFAM" id="SSF48179">
    <property type="entry name" value="6-phosphogluconate dehydrogenase C-terminal domain-like"/>
    <property type="match status" value="1"/>
</dbReference>
<evidence type="ECO:0008006" key="6">
    <source>
        <dbReference type="Google" id="ProtNLM"/>
    </source>
</evidence>
<keyword evidence="5" id="KW-1185">Reference proteome</keyword>
<dbReference type="PANTHER" id="PTHR43580">
    <property type="entry name" value="OXIDOREDUCTASE GLYR1-RELATED"/>
    <property type="match status" value="1"/>
</dbReference>
<dbReference type="SUPFAM" id="SSF51735">
    <property type="entry name" value="NAD(P)-binding Rossmann-fold domains"/>
    <property type="match status" value="1"/>
</dbReference>
<dbReference type="InterPro" id="IPR036291">
    <property type="entry name" value="NAD(P)-bd_dom_sf"/>
</dbReference>
<feature type="domain" description="Phosphogluconate dehydrogenase NAD-binding putative C-terminal" evidence="3">
    <location>
        <begin position="293"/>
        <end position="363"/>
    </location>
</feature>
<dbReference type="InterPro" id="IPR015814">
    <property type="entry name" value="Pgluconate_DH_NAD-bd_C"/>
</dbReference>
<dbReference type="GO" id="GO:0031491">
    <property type="term" value="F:nucleosome binding"/>
    <property type="evidence" value="ECO:0007669"/>
    <property type="project" value="TreeGrafter"/>
</dbReference>
<dbReference type="GO" id="GO:0140673">
    <property type="term" value="P:transcription elongation-coupled chromatin remodeling"/>
    <property type="evidence" value="ECO:0007669"/>
    <property type="project" value="TreeGrafter"/>
</dbReference>
<dbReference type="InterPro" id="IPR051265">
    <property type="entry name" value="HIBADH-related_NP60_sf"/>
</dbReference>
<dbReference type="OrthoDB" id="9988102at2759"/>
<evidence type="ECO:0000259" key="2">
    <source>
        <dbReference type="Pfam" id="PF03807"/>
    </source>
</evidence>
<dbReference type="InterPro" id="IPR008927">
    <property type="entry name" value="6-PGluconate_DH-like_C_sf"/>
</dbReference>
<dbReference type="Gene3D" id="3.40.50.720">
    <property type="entry name" value="NAD(P)-binding Rossmann-like Domain"/>
    <property type="match status" value="1"/>
</dbReference>
<dbReference type="Pfam" id="PF09130">
    <property type="entry name" value="DUF1932"/>
    <property type="match status" value="1"/>
</dbReference>
<dbReference type="PANTHER" id="PTHR43580:SF2">
    <property type="entry name" value="CYTOKINE-LIKE NUCLEAR FACTOR N-PAC"/>
    <property type="match status" value="1"/>
</dbReference>
<evidence type="ECO:0000256" key="1">
    <source>
        <dbReference type="ARBA" id="ARBA00007598"/>
    </source>
</evidence>
<comment type="similarity">
    <text evidence="1">Belongs to the HIBADH-related family. NP60 subfamily.</text>
</comment>
<dbReference type="Proteomes" id="UP000813461">
    <property type="component" value="Unassembled WGS sequence"/>
</dbReference>
<evidence type="ECO:0000313" key="5">
    <source>
        <dbReference type="Proteomes" id="UP000813461"/>
    </source>
</evidence>
<comment type="caution">
    <text evidence="4">The sequence shown here is derived from an EMBL/GenBank/DDBJ whole genome shotgun (WGS) entry which is preliminary data.</text>
</comment>